<evidence type="ECO:0000313" key="1">
    <source>
        <dbReference type="EMBL" id="KAJ0089955.1"/>
    </source>
</evidence>
<accession>A0ACC1ATN4</accession>
<protein>
    <submittedName>
        <fullName evidence="1">Uncharacterized protein</fullName>
    </submittedName>
</protein>
<sequence length="63" mass="7448">MLVCFVMLFLSLQTRNFGSLSNECYSTSVTVCFKSWRFLSNFNYIIFIMDGNYFLLFYAEPTL</sequence>
<dbReference type="EMBL" id="CM047904">
    <property type="protein sequence ID" value="KAJ0089955.1"/>
    <property type="molecule type" value="Genomic_DNA"/>
</dbReference>
<reference evidence="2" key="1">
    <citation type="journal article" date="2023" name="G3 (Bethesda)">
        <title>Genome assembly and association tests identify interacting loci associated with vigor, precocity, and sex in interspecific pistachio rootstocks.</title>
        <authorList>
            <person name="Palmer W."/>
            <person name="Jacygrad E."/>
            <person name="Sagayaradj S."/>
            <person name="Cavanaugh K."/>
            <person name="Han R."/>
            <person name="Bertier L."/>
            <person name="Beede B."/>
            <person name="Kafkas S."/>
            <person name="Golino D."/>
            <person name="Preece J."/>
            <person name="Michelmore R."/>
        </authorList>
    </citation>
    <scope>NUCLEOTIDE SEQUENCE [LARGE SCALE GENOMIC DNA]</scope>
</reference>
<keyword evidence="2" id="KW-1185">Reference proteome</keyword>
<evidence type="ECO:0000313" key="2">
    <source>
        <dbReference type="Proteomes" id="UP001164250"/>
    </source>
</evidence>
<name>A0ACC1ATN4_9ROSI</name>
<dbReference type="Proteomes" id="UP001164250">
    <property type="component" value="Chromosome 8"/>
</dbReference>
<comment type="caution">
    <text evidence="1">The sequence shown here is derived from an EMBL/GenBank/DDBJ whole genome shotgun (WGS) entry which is preliminary data.</text>
</comment>
<gene>
    <name evidence="1" type="ORF">Patl1_12874</name>
</gene>
<organism evidence="1 2">
    <name type="scientific">Pistacia atlantica</name>
    <dbReference type="NCBI Taxonomy" id="434234"/>
    <lineage>
        <taxon>Eukaryota</taxon>
        <taxon>Viridiplantae</taxon>
        <taxon>Streptophyta</taxon>
        <taxon>Embryophyta</taxon>
        <taxon>Tracheophyta</taxon>
        <taxon>Spermatophyta</taxon>
        <taxon>Magnoliopsida</taxon>
        <taxon>eudicotyledons</taxon>
        <taxon>Gunneridae</taxon>
        <taxon>Pentapetalae</taxon>
        <taxon>rosids</taxon>
        <taxon>malvids</taxon>
        <taxon>Sapindales</taxon>
        <taxon>Anacardiaceae</taxon>
        <taxon>Pistacia</taxon>
    </lineage>
</organism>
<proteinExistence type="predicted"/>